<sequence length="456" mass="52357">MGNILNPDKDNSFIRLVKFKDSEIFVDKTDFIGKISAKISADKRFFAITRPRRFGKTVTADMLSAYYSKGYAGQKIFDNLKISKEKNYEDHLNKYNVIYIDMNSIKDKYISYTSDKSLYIEDIDDIVDFLQYLVILDLKENKNYAEQINKAPLVGKKSLSSALDVICRYTGEPFILIMDEWDLIYREYKNETVLQEKFIEFLRGLFKSKDGQDCFALAYLTGILPIKKYNSQSALNGFKEYNMLAPEPFETYFGFTEDEVAEIVKSPDCTLSHQELKKWYEGYKLNGIDIYNPNSVVSAVSDGKCKSYWSGTSSNEEFVRLINTDFQGIKEDIINLIEGDEVTFSCANFQNDMVNIKDKNDVFSLLVCLGYLGCAETKNQYRKVAYVPNAEIKAVLMDIVREQNWYERMETIKRSESLLKAIKELDGATVATLIQEIHNSSAVTLLDFGCNSARLQ</sequence>
<dbReference type="SUPFAM" id="SSF52540">
    <property type="entry name" value="P-loop containing nucleoside triphosphate hydrolases"/>
    <property type="match status" value="1"/>
</dbReference>
<evidence type="ECO:0000259" key="1">
    <source>
        <dbReference type="Pfam" id="PF09820"/>
    </source>
</evidence>
<dbReference type="Gene3D" id="3.40.50.300">
    <property type="entry name" value="P-loop containing nucleotide triphosphate hydrolases"/>
    <property type="match status" value="1"/>
</dbReference>
<gene>
    <name evidence="2" type="ORF">SAMN02910344_00581</name>
</gene>
<dbReference type="RefSeq" id="WP_245730026.1">
    <property type="nucleotide sequence ID" value="NZ_FOXF01000006.1"/>
</dbReference>
<dbReference type="Proteomes" id="UP000243745">
    <property type="component" value="Unassembled WGS sequence"/>
</dbReference>
<protein>
    <submittedName>
        <fullName evidence="2">Predicted AAA-ATPase</fullName>
    </submittedName>
</protein>
<organism evidence="2 3">
    <name type="scientific">Ruminobacter amylophilus</name>
    <dbReference type="NCBI Taxonomy" id="867"/>
    <lineage>
        <taxon>Bacteria</taxon>
        <taxon>Pseudomonadati</taxon>
        <taxon>Pseudomonadota</taxon>
        <taxon>Gammaproteobacteria</taxon>
        <taxon>Aeromonadales</taxon>
        <taxon>Succinivibrionaceae</taxon>
        <taxon>Ruminobacter</taxon>
    </lineage>
</organism>
<dbReference type="EMBL" id="FOXF01000006">
    <property type="protein sequence ID" value="SFP15430.1"/>
    <property type="molecule type" value="Genomic_DNA"/>
</dbReference>
<accession>A0A662ZH10</accession>
<proteinExistence type="predicted"/>
<feature type="domain" description="AAA-ATPase-like" evidence="1">
    <location>
        <begin position="20"/>
        <end position="228"/>
    </location>
</feature>
<evidence type="ECO:0000313" key="2">
    <source>
        <dbReference type="EMBL" id="SFP15430.1"/>
    </source>
</evidence>
<name>A0A662ZH10_9GAMM</name>
<reference evidence="2 3" key="1">
    <citation type="submission" date="2016-10" db="EMBL/GenBank/DDBJ databases">
        <authorList>
            <person name="Varghese N."/>
            <person name="Submissions S."/>
        </authorList>
    </citation>
    <scope>NUCLEOTIDE SEQUENCE [LARGE SCALE GENOMIC DNA]</scope>
    <source>
        <strain evidence="2 3">DSM 1361</strain>
    </source>
</reference>
<dbReference type="Pfam" id="PF09820">
    <property type="entry name" value="AAA-ATPase_like"/>
    <property type="match status" value="1"/>
</dbReference>
<dbReference type="AlphaFoldDB" id="A0A662ZH10"/>
<keyword evidence="3" id="KW-1185">Reference proteome</keyword>
<dbReference type="PANTHER" id="PTHR34825:SF1">
    <property type="entry name" value="AAA-ATPASE-LIKE DOMAIN-CONTAINING PROTEIN"/>
    <property type="match status" value="1"/>
</dbReference>
<dbReference type="InterPro" id="IPR027417">
    <property type="entry name" value="P-loop_NTPase"/>
</dbReference>
<dbReference type="InterPro" id="IPR018631">
    <property type="entry name" value="AAA-ATPase-like_dom"/>
</dbReference>
<dbReference type="PANTHER" id="PTHR34825">
    <property type="entry name" value="CONSERVED PROTEIN, WITH A WEAK D-GALACTARATE DEHYDRATASE/ALTRONATE HYDROLASE DOMAIN"/>
    <property type="match status" value="1"/>
</dbReference>
<evidence type="ECO:0000313" key="3">
    <source>
        <dbReference type="Proteomes" id="UP000243745"/>
    </source>
</evidence>